<dbReference type="InterPro" id="IPR004802">
    <property type="entry name" value="tRNA_PsdUridine_synth_B_fam"/>
</dbReference>
<evidence type="ECO:0000256" key="1">
    <source>
        <dbReference type="ARBA" id="ARBA00001166"/>
    </source>
</evidence>
<dbReference type="GO" id="GO:0003723">
    <property type="term" value="F:RNA binding"/>
    <property type="evidence" value="ECO:0007669"/>
    <property type="project" value="InterPro"/>
</dbReference>
<evidence type="ECO:0000256" key="6">
    <source>
        <dbReference type="ARBA" id="ARBA00023235"/>
    </source>
</evidence>
<dbReference type="InterPro" id="IPR020103">
    <property type="entry name" value="PsdUridine_synth_cat_dom_sf"/>
</dbReference>
<dbReference type="PANTHER" id="PTHR23127">
    <property type="entry name" value="CENTROMERE/MICROTUBULE BINDING PROTEIN CBF5"/>
    <property type="match status" value="1"/>
</dbReference>
<dbReference type="SUPFAM" id="SSF55120">
    <property type="entry name" value="Pseudouridine synthase"/>
    <property type="match status" value="1"/>
</dbReference>
<comment type="catalytic activity">
    <reaction evidence="2">
        <text>uridine in snRNA = pseudouridine in snRNA</text>
        <dbReference type="Rhea" id="RHEA:51124"/>
        <dbReference type="Rhea" id="RHEA-COMP:12891"/>
        <dbReference type="Rhea" id="RHEA-COMP:12892"/>
        <dbReference type="ChEBI" id="CHEBI:65314"/>
        <dbReference type="ChEBI" id="CHEBI:65315"/>
    </reaction>
</comment>
<evidence type="ECO:0000256" key="5">
    <source>
        <dbReference type="ARBA" id="ARBA00019272"/>
    </source>
</evidence>
<dbReference type="GO" id="GO:0009982">
    <property type="term" value="F:pseudouridine synthase activity"/>
    <property type="evidence" value="ECO:0007669"/>
    <property type="project" value="InterPro"/>
</dbReference>
<dbReference type="CDD" id="cd02572">
    <property type="entry name" value="PseudoU_synth_hDyskerin"/>
    <property type="match status" value="1"/>
</dbReference>
<proteinExistence type="inferred from homology"/>
<comment type="catalytic activity">
    <reaction evidence="1">
        <text>a uridine in mRNA = a pseudouridine in mRNA</text>
        <dbReference type="Rhea" id="RHEA:56644"/>
        <dbReference type="Rhea" id="RHEA-COMP:14658"/>
        <dbReference type="Rhea" id="RHEA-COMP:14659"/>
        <dbReference type="ChEBI" id="CHEBI:65314"/>
        <dbReference type="ChEBI" id="CHEBI:65315"/>
    </reaction>
</comment>
<dbReference type="InterPro" id="IPR002501">
    <property type="entry name" value="PsdUridine_synth_N"/>
</dbReference>
<reference evidence="11" key="1">
    <citation type="submission" date="2023-03" db="EMBL/GenBank/DDBJ databases">
        <title>Massive genome expansion in bonnet fungi (Mycena s.s.) driven by repeated elements and novel gene families across ecological guilds.</title>
        <authorList>
            <consortium name="Lawrence Berkeley National Laboratory"/>
            <person name="Harder C.B."/>
            <person name="Miyauchi S."/>
            <person name="Viragh M."/>
            <person name="Kuo A."/>
            <person name="Thoen E."/>
            <person name="Andreopoulos B."/>
            <person name="Lu D."/>
            <person name="Skrede I."/>
            <person name="Drula E."/>
            <person name="Henrissat B."/>
            <person name="Morin E."/>
            <person name="Kohler A."/>
            <person name="Barry K."/>
            <person name="LaButti K."/>
            <person name="Morin E."/>
            <person name="Salamov A."/>
            <person name="Lipzen A."/>
            <person name="Mereny Z."/>
            <person name="Hegedus B."/>
            <person name="Baldrian P."/>
            <person name="Stursova M."/>
            <person name="Weitz H."/>
            <person name="Taylor A."/>
            <person name="Grigoriev I.V."/>
            <person name="Nagy L.G."/>
            <person name="Martin F."/>
            <person name="Kauserud H."/>
        </authorList>
    </citation>
    <scope>NUCLEOTIDE SEQUENCE</scope>
    <source>
        <strain evidence="11">9144</strain>
    </source>
</reference>
<evidence type="ECO:0000259" key="10">
    <source>
        <dbReference type="SMART" id="SM01136"/>
    </source>
</evidence>
<dbReference type="PANTHER" id="PTHR23127:SF0">
    <property type="entry name" value="H_ACA RIBONUCLEOPROTEIN COMPLEX SUBUNIT DKC1"/>
    <property type="match status" value="1"/>
</dbReference>
<comment type="catalytic activity">
    <reaction evidence="3">
        <text>uridine in 5S rRNA = pseudouridine in 5S rRNA</text>
        <dbReference type="Rhea" id="RHEA:47036"/>
        <dbReference type="Rhea" id="RHEA-COMP:11730"/>
        <dbReference type="Rhea" id="RHEA-COMP:11731"/>
        <dbReference type="ChEBI" id="CHEBI:65314"/>
        <dbReference type="ChEBI" id="CHEBI:65315"/>
    </reaction>
</comment>
<dbReference type="Pfam" id="PF01472">
    <property type="entry name" value="PUA"/>
    <property type="match status" value="1"/>
</dbReference>
<dbReference type="InterPro" id="IPR004521">
    <property type="entry name" value="Uncharacterised_CHP00451"/>
</dbReference>
<dbReference type="Gene3D" id="2.30.130.10">
    <property type="entry name" value="PUA domain"/>
    <property type="match status" value="1"/>
</dbReference>
<dbReference type="SUPFAM" id="SSF88697">
    <property type="entry name" value="PUA domain-like"/>
    <property type="match status" value="1"/>
</dbReference>
<evidence type="ECO:0000256" key="3">
    <source>
        <dbReference type="ARBA" id="ARBA00001896"/>
    </source>
</evidence>
<dbReference type="GO" id="GO:0031120">
    <property type="term" value="P:snRNA pseudouridine synthesis"/>
    <property type="evidence" value="ECO:0007669"/>
    <property type="project" value="TreeGrafter"/>
</dbReference>
<dbReference type="GO" id="GO:0000495">
    <property type="term" value="P:box H/ACA sno(s)RNA 3'-end processing"/>
    <property type="evidence" value="ECO:0007669"/>
    <property type="project" value="TreeGrafter"/>
</dbReference>
<dbReference type="PROSITE" id="PS50890">
    <property type="entry name" value="PUA"/>
    <property type="match status" value="1"/>
</dbReference>
<evidence type="ECO:0000256" key="4">
    <source>
        <dbReference type="ARBA" id="ARBA00008999"/>
    </source>
</evidence>
<protein>
    <recommendedName>
        <fullName evidence="5">H/ACA ribonucleoprotein complex subunit CBF5</fullName>
    </recommendedName>
    <alternativeName>
        <fullName evidence="7">H/ACA ribonucleoprotein complex subunit cbf5</fullName>
    </alternativeName>
</protein>
<dbReference type="Pfam" id="PF01509">
    <property type="entry name" value="TruB_N"/>
    <property type="match status" value="1"/>
</dbReference>
<evidence type="ECO:0000256" key="7">
    <source>
        <dbReference type="ARBA" id="ARBA00072225"/>
    </source>
</evidence>
<sequence length="504" mass="56144">MAPPTLSREQVTSAQLDGDYAIKSESVVPKLPTSEWPLLLKNYDKLLVRCSHFTPIPEGCSPLKRDITTYVKSGIINLDKPSNPSSHEVVAWLRRILRVEKTGHSGTLDPKVTGCLIVCIDRATRLVKSQQGAGKEYVCVLRLHSALPNPAALPRALQTLTGALFQRPPLISAVKRQLRIRTIHESKLFEFDEKRNLAVFWVSCEAGTYIRTLCVHLGLVLGVGGHMQELRRVRSGAMSENDDLVTMHDVMDAQWMYDNTRDESYLRRVIRPLECLLVGYKRVVVKDSAVNAVCYGAKLMIPGLLRYEADISVHEEVVLMTTKGEAIALAVAQMSTVELATCDHGVVAKVKRCIMERDTYPRRWGLGPMALQKKKMVKDGKLGKHGQKIDGVTPADWNRDYVDYNREEQPVAGASAATPAVPDAAPADSPAKDEKEKKRKRKSEVVDADVSMVSVGEDDEAAERRRRKKEEKASKKAAGATEEDDEAKRERKRLKKEKKAASES</sequence>
<gene>
    <name evidence="11" type="ORF">GGX14DRAFT_420271</name>
</gene>
<evidence type="ECO:0000259" key="9">
    <source>
        <dbReference type="SMART" id="SM00359"/>
    </source>
</evidence>
<comment type="caution">
    <text evidence="11">The sequence shown here is derived from an EMBL/GenBank/DDBJ whole genome shotgun (WGS) entry which is preliminary data.</text>
</comment>
<dbReference type="CDD" id="cd21148">
    <property type="entry name" value="PUA_Cbf5"/>
    <property type="match status" value="1"/>
</dbReference>
<name>A0AAD6YP14_9AGAR</name>
<dbReference type="InterPro" id="IPR032819">
    <property type="entry name" value="TruB_C"/>
</dbReference>
<dbReference type="NCBIfam" id="TIGR00425">
    <property type="entry name" value="CBF5"/>
    <property type="match status" value="1"/>
</dbReference>
<feature type="region of interest" description="Disordered" evidence="8">
    <location>
        <begin position="376"/>
        <end position="395"/>
    </location>
</feature>
<dbReference type="EMBL" id="JARJCW010000004">
    <property type="protein sequence ID" value="KAJ7225395.1"/>
    <property type="molecule type" value="Genomic_DNA"/>
</dbReference>
<keyword evidence="6" id="KW-0413">Isomerase</keyword>
<dbReference type="AlphaFoldDB" id="A0AAD6YP14"/>
<dbReference type="Pfam" id="PF16198">
    <property type="entry name" value="TruB_C_2"/>
    <property type="match status" value="1"/>
</dbReference>
<organism evidence="11 12">
    <name type="scientific">Mycena pura</name>
    <dbReference type="NCBI Taxonomy" id="153505"/>
    <lineage>
        <taxon>Eukaryota</taxon>
        <taxon>Fungi</taxon>
        <taxon>Dikarya</taxon>
        <taxon>Basidiomycota</taxon>
        <taxon>Agaricomycotina</taxon>
        <taxon>Agaricomycetes</taxon>
        <taxon>Agaricomycetidae</taxon>
        <taxon>Agaricales</taxon>
        <taxon>Marasmiineae</taxon>
        <taxon>Mycenaceae</taxon>
        <taxon>Mycena</taxon>
    </lineage>
</organism>
<dbReference type="InterPro" id="IPR012960">
    <property type="entry name" value="Dyskerin-like"/>
</dbReference>
<feature type="region of interest" description="Disordered" evidence="8">
    <location>
        <begin position="410"/>
        <end position="504"/>
    </location>
</feature>
<dbReference type="FunFam" id="3.30.2350.10:FF:000001">
    <property type="entry name" value="H/ACA ribonucleoprotein complex subunit CBF5"/>
    <property type="match status" value="1"/>
</dbReference>
<comment type="similarity">
    <text evidence="4">Belongs to the pseudouridine synthase TruB family.</text>
</comment>
<keyword evidence="12" id="KW-1185">Reference proteome</keyword>
<dbReference type="GO" id="GO:1990481">
    <property type="term" value="P:mRNA pseudouridine synthesis"/>
    <property type="evidence" value="ECO:0007669"/>
    <property type="project" value="TreeGrafter"/>
</dbReference>
<dbReference type="NCBIfam" id="NF003280">
    <property type="entry name" value="PRK04270.1"/>
    <property type="match status" value="1"/>
</dbReference>
<dbReference type="SMART" id="SM01136">
    <property type="entry name" value="DKCLD"/>
    <property type="match status" value="1"/>
</dbReference>
<dbReference type="NCBIfam" id="TIGR00451">
    <property type="entry name" value="unchar_dom_2"/>
    <property type="match status" value="1"/>
</dbReference>
<dbReference type="Pfam" id="PF08068">
    <property type="entry name" value="DKCLD"/>
    <property type="match status" value="1"/>
</dbReference>
<dbReference type="Proteomes" id="UP001219525">
    <property type="component" value="Unassembled WGS sequence"/>
</dbReference>
<dbReference type="InterPro" id="IPR015947">
    <property type="entry name" value="PUA-like_sf"/>
</dbReference>
<evidence type="ECO:0000313" key="12">
    <source>
        <dbReference type="Proteomes" id="UP001219525"/>
    </source>
</evidence>
<dbReference type="GO" id="GO:0031429">
    <property type="term" value="C:box H/ACA snoRNP complex"/>
    <property type="evidence" value="ECO:0007669"/>
    <property type="project" value="TreeGrafter"/>
</dbReference>
<feature type="domain" description="PUA" evidence="9">
    <location>
        <begin position="281"/>
        <end position="355"/>
    </location>
</feature>
<dbReference type="SMART" id="SM00359">
    <property type="entry name" value="PUA"/>
    <property type="match status" value="1"/>
</dbReference>
<dbReference type="InterPro" id="IPR002478">
    <property type="entry name" value="PUA"/>
</dbReference>
<dbReference type="InterPro" id="IPR036974">
    <property type="entry name" value="PUA_sf"/>
</dbReference>
<accession>A0AAD6YP14</accession>
<evidence type="ECO:0000256" key="2">
    <source>
        <dbReference type="ARBA" id="ARBA00001832"/>
    </source>
</evidence>
<evidence type="ECO:0000313" key="11">
    <source>
        <dbReference type="EMBL" id="KAJ7225395.1"/>
    </source>
</evidence>
<feature type="compositionally biased region" description="Low complexity" evidence="8">
    <location>
        <begin position="410"/>
        <end position="429"/>
    </location>
</feature>
<feature type="domain" description="Dyskerin-like" evidence="10">
    <location>
        <begin position="32"/>
        <end position="90"/>
    </location>
</feature>
<dbReference type="GO" id="GO:0031118">
    <property type="term" value="P:rRNA pseudouridine synthesis"/>
    <property type="evidence" value="ECO:0007669"/>
    <property type="project" value="TreeGrafter"/>
</dbReference>
<evidence type="ECO:0000256" key="8">
    <source>
        <dbReference type="SAM" id="MobiDB-lite"/>
    </source>
</evidence>
<dbReference type="Gene3D" id="3.30.2350.10">
    <property type="entry name" value="Pseudouridine synthase"/>
    <property type="match status" value="1"/>
</dbReference>